<proteinExistence type="predicted"/>
<sequence>MNFNSPIKTSSRLSHLAESPAPAWKKQKTRSRITLLVSLLTLGSMLLSACGTSSSNASNGSGANASSADGSASAGETSSAPAADMKLRILSSNVGGKTPEEMKKFEEEITRLTGIEVTIEKPASDYDQKVLTALGSGEKYDLIEGSDLGKLNTFIDQGVTMDLTDFVQGSKELSDPTVVPTEEWDQLKGKDGHIYAVFSKFQGGTMPIVRKDWLDKLHLQEPKTLDDYYNVLKAFTEQDPDGNGKKDTYGLSTSGLYDIQGFMSAAGLKYRYVMKDGKRTIPYASDAAIPMYEWFAKLTKEGILDPNFVTNDTAKMRNLFLTDRVGMITYWDAWVGMLNNTRQEEDPNTSFQAEAVAGAEGPDGKIILRRGDPDYWMVPANAEHVEAAEKFLEFWHSEPGIILGSLGIEGEDYTKDNGTYTLTETGKEHGMDHGVPFWYNENVKAPFDKLPGVQAAQDLVKQYATLELSLPEWSDAEKIVTNYALKAMSGSMPAADAVKQMQKELKAANLIDE</sequence>
<comment type="caution">
    <text evidence="2">The sequence shown here is derived from an EMBL/GenBank/DDBJ whole genome shotgun (WGS) entry which is preliminary data.</text>
</comment>
<keyword evidence="3" id="KW-1185">Reference proteome</keyword>
<dbReference type="SUPFAM" id="SSF53850">
    <property type="entry name" value="Periplasmic binding protein-like II"/>
    <property type="match status" value="1"/>
</dbReference>
<feature type="compositionally biased region" description="Polar residues" evidence="1">
    <location>
        <begin position="1"/>
        <end position="13"/>
    </location>
</feature>
<gene>
    <name evidence="2" type="ORF">GCM10010917_05280</name>
</gene>
<dbReference type="PANTHER" id="PTHR43649:SF12">
    <property type="entry name" value="DIACETYLCHITOBIOSE BINDING PROTEIN DASA"/>
    <property type="match status" value="1"/>
</dbReference>
<dbReference type="Pfam" id="PF01547">
    <property type="entry name" value="SBP_bac_1"/>
    <property type="match status" value="1"/>
</dbReference>
<feature type="region of interest" description="Disordered" evidence="1">
    <location>
        <begin position="53"/>
        <end position="79"/>
    </location>
</feature>
<evidence type="ECO:0000256" key="1">
    <source>
        <dbReference type="SAM" id="MobiDB-lite"/>
    </source>
</evidence>
<organism evidence="2 3">
    <name type="scientific">Paenibacillus physcomitrellae</name>
    <dbReference type="NCBI Taxonomy" id="1619311"/>
    <lineage>
        <taxon>Bacteria</taxon>
        <taxon>Bacillati</taxon>
        <taxon>Bacillota</taxon>
        <taxon>Bacilli</taxon>
        <taxon>Bacillales</taxon>
        <taxon>Paenibacillaceae</taxon>
        <taxon>Paenibacillus</taxon>
    </lineage>
</organism>
<dbReference type="PANTHER" id="PTHR43649">
    <property type="entry name" value="ARABINOSE-BINDING PROTEIN-RELATED"/>
    <property type="match status" value="1"/>
</dbReference>
<name>A0ABQ1FN59_9BACL</name>
<dbReference type="EMBL" id="BMHF01000001">
    <property type="protein sequence ID" value="GGA23484.1"/>
    <property type="molecule type" value="Genomic_DNA"/>
</dbReference>
<dbReference type="InterPro" id="IPR050490">
    <property type="entry name" value="Bact_solute-bd_prot1"/>
</dbReference>
<protein>
    <recommendedName>
        <fullName evidence="4">ABC transporter substrate-binding protein</fullName>
    </recommendedName>
</protein>
<accession>A0ABQ1FN59</accession>
<evidence type="ECO:0000313" key="3">
    <source>
        <dbReference type="Proteomes" id="UP000609323"/>
    </source>
</evidence>
<evidence type="ECO:0008006" key="4">
    <source>
        <dbReference type="Google" id="ProtNLM"/>
    </source>
</evidence>
<evidence type="ECO:0000313" key="2">
    <source>
        <dbReference type="EMBL" id="GGA23484.1"/>
    </source>
</evidence>
<reference evidence="3" key="1">
    <citation type="journal article" date="2019" name="Int. J. Syst. Evol. Microbiol.">
        <title>The Global Catalogue of Microorganisms (GCM) 10K type strain sequencing project: providing services to taxonomists for standard genome sequencing and annotation.</title>
        <authorList>
            <consortium name="The Broad Institute Genomics Platform"/>
            <consortium name="The Broad Institute Genome Sequencing Center for Infectious Disease"/>
            <person name="Wu L."/>
            <person name="Ma J."/>
        </authorList>
    </citation>
    <scope>NUCLEOTIDE SEQUENCE [LARGE SCALE GENOMIC DNA]</scope>
    <source>
        <strain evidence="3">CGMCC 1.15044</strain>
    </source>
</reference>
<feature type="region of interest" description="Disordered" evidence="1">
    <location>
        <begin position="1"/>
        <end position="24"/>
    </location>
</feature>
<dbReference type="Gene3D" id="3.40.190.10">
    <property type="entry name" value="Periplasmic binding protein-like II"/>
    <property type="match status" value="2"/>
</dbReference>
<dbReference type="Proteomes" id="UP000609323">
    <property type="component" value="Unassembled WGS sequence"/>
</dbReference>
<dbReference type="InterPro" id="IPR006059">
    <property type="entry name" value="SBP"/>
</dbReference>
<dbReference type="RefSeq" id="WP_229752489.1">
    <property type="nucleotide sequence ID" value="NZ_BMHF01000001.1"/>
</dbReference>